<evidence type="ECO:0000256" key="6">
    <source>
        <dbReference type="ARBA" id="ARBA00022989"/>
    </source>
</evidence>
<evidence type="ECO:0000313" key="13">
    <source>
        <dbReference type="Proteomes" id="UP001150538"/>
    </source>
</evidence>
<dbReference type="InterPro" id="IPR001708">
    <property type="entry name" value="YidC/ALB3/OXA1/COX18"/>
</dbReference>
<gene>
    <name evidence="12" type="ORF">H4219_003673</name>
</gene>
<keyword evidence="4" id="KW-0999">Mitochondrion inner membrane</keyword>
<comment type="similarity">
    <text evidence="2 9">Belongs to the OXA1/ALB3/YidC family.</text>
</comment>
<feature type="transmembrane region" description="Helical" evidence="10">
    <location>
        <begin position="325"/>
        <end position="346"/>
    </location>
</feature>
<dbReference type="PANTHER" id="PTHR12428:SF66">
    <property type="entry name" value="MITOCHONDRIAL INNER MEMBRANE PROTEIN OXA1L"/>
    <property type="match status" value="1"/>
</dbReference>
<evidence type="ECO:0000256" key="5">
    <source>
        <dbReference type="ARBA" id="ARBA00022946"/>
    </source>
</evidence>
<name>A0A9W7ZU49_9FUNG</name>
<keyword evidence="13" id="KW-1185">Reference proteome</keyword>
<evidence type="ECO:0000256" key="3">
    <source>
        <dbReference type="ARBA" id="ARBA00022692"/>
    </source>
</evidence>
<comment type="caution">
    <text evidence="12">The sequence shown here is derived from an EMBL/GenBank/DDBJ whole genome shotgun (WGS) entry which is preliminary data.</text>
</comment>
<keyword evidence="5" id="KW-0809">Transit peptide</keyword>
<dbReference type="GO" id="GO:0032977">
    <property type="term" value="F:membrane insertase activity"/>
    <property type="evidence" value="ECO:0007669"/>
    <property type="project" value="InterPro"/>
</dbReference>
<evidence type="ECO:0000259" key="11">
    <source>
        <dbReference type="Pfam" id="PF02096"/>
    </source>
</evidence>
<dbReference type="CDD" id="cd20069">
    <property type="entry name" value="5TM_Oxa1-like"/>
    <property type="match status" value="1"/>
</dbReference>
<dbReference type="AlphaFoldDB" id="A0A9W7ZU49"/>
<dbReference type="Pfam" id="PF02096">
    <property type="entry name" value="60KD_IMP"/>
    <property type="match status" value="1"/>
</dbReference>
<keyword evidence="6 10" id="KW-1133">Transmembrane helix</keyword>
<feature type="transmembrane region" description="Helical" evidence="10">
    <location>
        <begin position="236"/>
        <end position="259"/>
    </location>
</feature>
<dbReference type="InterPro" id="IPR028055">
    <property type="entry name" value="YidC/Oxa/ALB_C"/>
</dbReference>
<feature type="transmembrane region" description="Helical" evidence="10">
    <location>
        <begin position="286"/>
        <end position="304"/>
    </location>
</feature>
<organism evidence="12 13">
    <name type="scientific">Mycoemilia scoparia</name>
    <dbReference type="NCBI Taxonomy" id="417184"/>
    <lineage>
        <taxon>Eukaryota</taxon>
        <taxon>Fungi</taxon>
        <taxon>Fungi incertae sedis</taxon>
        <taxon>Zoopagomycota</taxon>
        <taxon>Kickxellomycotina</taxon>
        <taxon>Kickxellomycetes</taxon>
        <taxon>Kickxellales</taxon>
        <taxon>Kickxellaceae</taxon>
        <taxon>Mycoemilia</taxon>
    </lineage>
</organism>
<proteinExistence type="inferred from homology"/>
<protein>
    <recommendedName>
        <fullName evidence="11">Membrane insertase YidC/Oxa/ALB C-terminal domain-containing protein</fullName>
    </recommendedName>
</protein>
<keyword evidence="8 10" id="KW-0472">Membrane</keyword>
<feature type="transmembrane region" description="Helical" evidence="10">
    <location>
        <begin position="163"/>
        <end position="185"/>
    </location>
</feature>
<dbReference type="GO" id="GO:0032979">
    <property type="term" value="P:protein insertion into mitochondrial inner membrane from matrix"/>
    <property type="evidence" value="ECO:0007669"/>
    <property type="project" value="TreeGrafter"/>
</dbReference>
<dbReference type="Proteomes" id="UP001150538">
    <property type="component" value="Unassembled WGS sequence"/>
</dbReference>
<comment type="subcellular location">
    <subcellularLocation>
        <location evidence="9">Membrane</location>
        <topology evidence="9">Multi-pass membrane protein</topology>
    </subcellularLocation>
    <subcellularLocation>
        <location evidence="1">Mitochondrion inner membrane</location>
        <topology evidence="1">Multi-pass membrane protein</topology>
    </subcellularLocation>
</comment>
<sequence length="394" mass="43538">MLSRLSLKASRVPTRIPNTKLTSNVFGALYTSRSVTTLIGDKGLSNNLSRLPCKPRNTNNLPKAYFIRGFHVSTISKNAGAEQIVKSDDVTQKISEGVSSLETAGSSNIIETATNIAALSPDPTPTISAAMKIGDLQTLGIAGNSPVGLTEQLLEFCHVYTGLPWWGTIAITTVALRAIIFPLMVKMQRRVAKLQNLQPKLQPLQAKMQRAQADKDMVALATYSQEMRALMQREGVNPLVTLGMPLMQMPLMICFFMALREMTGLPVPQMQDGGLWWFADLTKPDPYYILPLASSISMMGTVEVNNRSQSSVQLTENTKWVMRGFGVLVGIATINFNTGIFIYWMVNNVLSLGQTFLFTNPTTREILNIPEIKKVKMAKPPESMFSQIFSQKKK</sequence>
<evidence type="ECO:0000256" key="9">
    <source>
        <dbReference type="RuleBase" id="RU003945"/>
    </source>
</evidence>
<dbReference type="OrthoDB" id="2148490at2759"/>
<evidence type="ECO:0000256" key="2">
    <source>
        <dbReference type="ARBA" id="ARBA00009877"/>
    </source>
</evidence>
<feature type="domain" description="Membrane insertase YidC/Oxa/ALB C-terminal" evidence="11">
    <location>
        <begin position="165"/>
        <end position="359"/>
    </location>
</feature>
<evidence type="ECO:0000256" key="7">
    <source>
        <dbReference type="ARBA" id="ARBA00023128"/>
    </source>
</evidence>
<evidence type="ECO:0000256" key="8">
    <source>
        <dbReference type="ARBA" id="ARBA00023136"/>
    </source>
</evidence>
<dbReference type="NCBIfam" id="TIGR03592">
    <property type="entry name" value="yidC_oxa1_cterm"/>
    <property type="match status" value="1"/>
</dbReference>
<dbReference type="PANTHER" id="PTHR12428">
    <property type="entry name" value="OXA1"/>
    <property type="match status" value="1"/>
</dbReference>
<evidence type="ECO:0000313" key="12">
    <source>
        <dbReference type="EMBL" id="KAJ1916658.1"/>
    </source>
</evidence>
<keyword evidence="3 9" id="KW-0812">Transmembrane</keyword>
<evidence type="ECO:0000256" key="10">
    <source>
        <dbReference type="SAM" id="Phobius"/>
    </source>
</evidence>
<evidence type="ECO:0000256" key="1">
    <source>
        <dbReference type="ARBA" id="ARBA00004448"/>
    </source>
</evidence>
<keyword evidence="7" id="KW-0496">Mitochondrion</keyword>
<dbReference type="EMBL" id="JANBPU010000096">
    <property type="protein sequence ID" value="KAJ1916658.1"/>
    <property type="molecule type" value="Genomic_DNA"/>
</dbReference>
<dbReference type="GO" id="GO:0005743">
    <property type="term" value="C:mitochondrial inner membrane"/>
    <property type="evidence" value="ECO:0007669"/>
    <property type="project" value="UniProtKB-SubCell"/>
</dbReference>
<reference evidence="12" key="1">
    <citation type="submission" date="2022-07" db="EMBL/GenBank/DDBJ databases">
        <title>Phylogenomic reconstructions and comparative analyses of Kickxellomycotina fungi.</title>
        <authorList>
            <person name="Reynolds N.K."/>
            <person name="Stajich J.E."/>
            <person name="Barry K."/>
            <person name="Grigoriev I.V."/>
            <person name="Crous P."/>
            <person name="Smith M.E."/>
        </authorList>
    </citation>
    <scope>NUCLEOTIDE SEQUENCE</scope>
    <source>
        <strain evidence="12">NBRC 100468</strain>
    </source>
</reference>
<accession>A0A9W7ZU49</accession>
<evidence type="ECO:0000256" key="4">
    <source>
        <dbReference type="ARBA" id="ARBA00022792"/>
    </source>
</evidence>